<keyword evidence="2" id="KW-1185">Reference proteome</keyword>
<organism evidence="1 2">
    <name type="scientific">Heracleum sosnowskyi</name>
    <dbReference type="NCBI Taxonomy" id="360622"/>
    <lineage>
        <taxon>Eukaryota</taxon>
        <taxon>Viridiplantae</taxon>
        <taxon>Streptophyta</taxon>
        <taxon>Embryophyta</taxon>
        <taxon>Tracheophyta</taxon>
        <taxon>Spermatophyta</taxon>
        <taxon>Magnoliopsida</taxon>
        <taxon>eudicotyledons</taxon>
        <taxon>Gunneridae</taxon>
        <taxon>Pentapetalae</taxon>
        <taxon>asterids</taxon>
        <taxon>campanulids</taxon>
        <taxon>Apiales</taxon>
        <taxon>Apiaceae</taxon>
        <taxon>Apioideae</taxon>
        <taxon>apioid superclade</taxon>
        <taxon>Tordylieae</taxon>
        <taxon>Tordyliinae</taxon>
        <taxon>Heracleum</taxon>
    </lineage>
</organism>
<dbReference type="SUPFAM" id="SSF81653">
    <property type="entry name" value="Calcium ATPase, transduction domain A"/>
    <property type="match status" value="1"/>
</dbReference>
<comment type="caution">
    <text evidence="1">The sequence shown here is derived from an EMBL/GenBank/DDBJ whole genome shotgun (WGS) entry which is preliminary data.</text>
</comment>
<dbReference type="Gene3D" id="2.70.150.10">
    <property type="entry name" value="Calcium-transporting ATPase, cytoplasmic transduction domain A"/>
    <property type="match status" value="1"/>
</dbReference>
<dbReference type="Proteomes" id="UP001237642">
    <property type="component" value="Unassembled WGS sequence"/>
</dbReference>
<dbReference type="GO" id="GO:0045332">
    <property type="term" value="P:phospholipid translocation"/>
    <property type="evidence" value="ECO:0007669"/>
    <property type="project" value="TreeGrafter"/>
</dbReference>
<protein>
    <submittedName>
        <fullName evidence="1">Uncharacterized protein</fullName>
    </submittedName>
</protein>
<reference evidence="1" key="1">
    <citation type="submission" date="2023-02" db="EMBL/GenBank/DDBJ databases">
        <title>Genome of toxic invasive species Heracleum sosnowskyi carries increased number of genes despite the absence of recent whole-genome duplications.</title>
        <authorList>
            <person name="Schelkunov M."/>
            <person name="Shtratnikova V."/>
            <person name="Makarenko M."/>
            <person name="Klepikova A."/>
            <person name="Omelchenko D."/>
            <person name="Novikova G."/>
            <person name="Obukhova E."/>
            <person name="Bogdanov V."/>
            <person name="Penin A."/>
            <person name="Logacheva M."/>
        </authorList>
    </citation>
    <scope>NUCLEOTIDE SEQUENCE</scope>
    <source>
        <strain evidence="1">Hsosn_3</strain>
        <tissue evidence="1">Leaf</tissue>
    </source>
</reference>
<dbReference type="AlphaFoldDB" id="A0AAD8IR40"/>
<gene>
    <name evidence="1" type="ORF">POM88_017574</name>
</gene>
<evidence type="ECO:0000313" key="1">
    <source>
        <dbReference type="EMBL" id="KAK1389396.1"/>
    </source>
</evidence>
<dbReference type="GO" id="GO:0005886">
    <property type="term" value="C:plasma membrane"/>
    <property type="evidence" value="ECO:0007669"/>
    <property type="project" value="TreeGrafter"/>
</dbReference>
<evidence type="ECO:0000313" key="2">
    <source>
        <dbReference type="Proteomes" id="UP001237642"/>
    </source>
</evidence>
<sequence length="139" mass="15402">MKVNLRKASVHKADEVFAYKPWMKIQVGDVVKLEKDQFIPADLLLLSSSYEDGICYVETVNLDGETNLKVKRSLEVTLPLDDDEAFKNFAGTVTCEDPNPHSLRSLPIGRSDGAAAFPPELHRRLCISPVGLIWSSSSV</sequence>
<proteinExistence type="predicted"/>
<reference evidence="1" key="2">
    <citation type="submission" date="2023-05" db="EMBL/GenBank/DDBJ databases">
        <authorList>
            <person name="Schelkunov M.I."/>
        </authorList>
    </citation>
    <scope>NUCLEOTIDE SEQUENCE</scope>
    <source>
        <strain evidence="1">Hsosn_3</strain>
        <tissue evidence="1">Leaf</tissue>
    </source>
</reference>
<dbReference type="PANTHER" id="PTHR24092">
    <property type="entry name" value="PROBABLE PHOSPHOLIPID-TRANSPORTING ATPASE"/>
    <property type="match status" value="1"/>
</dbReference>
<dbReference type="EMBL" id="JAUIZM010000004">
    <property type="protein sequence ID" value="KAK1389396.1"/>
    <property type="molecule type" value="Genomic_DNA"/>
</dbReference>
<dbReference type="GO" id="GO:0140326">
    <property type="term" value="F:ATPase-coupled intramembrane lipid transporter activity"/>
    <property type="evidence" value="ECO:0007669"/>
    <property type="project" value="TreeGrafter"/>
</dbReference>
<dbReference type="PANTHER" id="PTHR24092:SF150">
    <property type="entry name" value="PHOSPHOLIPID-TRANSPORTING ATPASE"/>
    <property type="match status" value="1"/>
</dbReference>
<accession>A0AAD8IR40</accession>
<dbReference type="InterPro" id="IPR008250">
    <property type="entry name" value="ATPase_P-typ_transduc_dom_A_sf"/>
</dbReference>
<name>A0AAD8IR40_9APIA</name>